<evidence type="ECO:0008006" key="3">
    <source>
        <dbReference type="Google" id="ProtNLM"/>
    </source>
</evidence>
<reference evidence="1" key="1">
    <citation type="submission" date="2010-02" db="EMBL/GenBank/DDBJ databases">
        <title>Complete sequence of Aciduliprofundum boonei T469.</title>
        <authorList>
            <consortium name="US DOE Joint Genome Institute"/>
            <person name="Lucas S."/>
            <person name="Copeland A."/>
            <person name="Lapidus A."/>
            <person name="Cheng J.-F."/>
            <person name="Bruce D."/>
            <person name="Goodwin L."/>
            <person name="Pitluck S."/>
            <person name="Saunders E."/>
            <person name="Detter J.C."/>
            <person name="Han C."/>
            <person name="Tapia R."/>
            <person name="Land M."/>
            <person name="Hauser L."/>
            <person name="Kyrpides N."/>
            <person name="Mikhailova N."/>
            <person name="Flores G."/>
            <person name="Reysenbach A.-L."/>
            <person name="Woyke T."/>
        </authorList>
    </citation>
    <scope>NUCLEOTIDE SEQUENCE</scope>
    <source>
        <strain evidence="1">T469</strain>
    </source>
</reference>
<dbReference type="EMBL" id="CP001941">
    <property type="protein sequence ID" value="ADD08690.1"/>
    <property type="molecule type" value="Genomic_DNA"/>
</dbReference>
<dbReference type="InterPro" id="IPR052712">
    <property type="entry name" value="Acid_resist_chaperone_HdeD"/>
</dbReference>
<evidence type="ECO:0000313" key="2">
    <source>
        <dbReference type="Proteomes" id="UP000001400"/>
    </source>
</evidence>
<protein>
    <recommendedName>
        <fullName evidence="3">DUF308 domain-containing protein</fullName>
    </recommendedName>
</protein>
<dbReference type="InterPro" id="IPR005325">
    <property type="entry name" value="DUF308_memb"/>
</dbReference>
<organism evidence="1 2">
    <name type="scientific">Aciduliprofundum boonei (strain DSM 19572 / T469)</name>
    <dbReference type="NCBI Taxonomy" id="439481"/>
    <lineage>
        <taxon>Archaea</taxon>
        <taxon>Methanobacteriati</taxon>
        <taxon>Thermoplasmatota</taxon>
        <taxon>DHVE2 group</taxon>
        <taxon>Candidatus Aciduliprofundum</taxon>
    </lineage>
</organism>
<keyword evidence="2" id="KW-1185">Reference proteome</keyword>
<dbReference type="Pfam" id="PF03729">
    <property type="entry name" value="DUF308"/>
    <property type="match status" value="2"/>
</dbReference>
<dbReference type="KEGG" id="abi:Aboo_0881"/>
<gene>
    <name evidence="1" type="ordered locus">Aboo_0881</name>
</gene>
<dbReference type="eggNOG" id="arCOG10041">
    <property type="taxonomic scope" value="Archaea"/>
</dbReference>
<dbReference type="STRING" id="439481.Aboo_0881"/>
<accession>B5IGW6</accession>
<dbReference type="GO" id="GO:0005886">
    <property type="term" value="C:plasma membrane"/>
    <property type="evidence" value="ECO:0007669"/>
    <property type="project" value="TreeGrafter"/>
</dbReference>
<dbReference type="PANTHER" id="PTHR34989:SF1">
    <property type="entry name" value="PROTEIN HDED"/>
    <property type="match status" value="1"/>
</dbReference>
<dbReference type="PANTHER" id="PTHR34989">
    <property type="entry name" value="PROTEIN HDED"/>
    <property type="match status" value="1"/>
</dbReference>
<dbReference type="GeneID" id="8827831"/>
<sequence length="176" mass="18755">MEYTSNIEGPTIDPKPYTNAGIVLTILGILGIIFPKFASGVIVYLIAILLLIGGIVFLIMGIKSTSGKLGGILLGIALLIFGILVIIYPLYALAGLAVLMGSFFMIGGIIYFLLAYTVHPYNGWWAPVISGVLSLILGILVLMSWPGNSEWIIGLFVGIDLLFEGLALITVGKLVK</sequence>
<dbReference type="Proteomes" id="UP000001400">
    <property type="component" value="Chromosome"/>
</dbReference>
<evidence type="ECO:0000313" key="1">
    <source>
        <dbReference type="EMBL" id="ADD08690.1"/>
    </source>
</evidence>
<name>B5IGW6_ACIB4</name>
<dbReference type="RefSeq" id="WP_008086401.1">
    <property type="nucleotide sequence ID" value="NC_013926.1"/>
</dbReference>
<proteinExistence type="predicted"/>
<dbReference type="AlphaFoldDB" id="B5IGW6"/>
<dbReference type="HOGENOM" id="CLU_091585_2_1_2"/>